<evidence type="ECO:0000313" key="2">
    <source>
        <dbReference type="EMBL" id="KAF6226107.1"/>
    </source>
</evidence>
<comment type="caution">
    <text evidence="2">The sequence shown here is derived from an EMBL/GenBank/DDBJ whole genome shotgun (WGS) entry which is preliminary data.</text>
</comment>
<dbReference type="AlphaFoldDB" id="A0A8H6CMI1"/>
<dbReference type="InterPro" id="IPR010730">
    <property type="entry name" value="HET"/>
</dbReference>
<gene>
    <name evidence="2" type="ORF">HO133_008972</name>
</gene>
<dbReference type="GeneID" id="59337367"/>
<protein>
    <recommendedName>
        <fullName evidence="1">Heterokaryon incompatibility domain-containing protein</fullName>
    </recommendedName>
</protein>
<dbReference type="Pfam" id="PF06985">
    <property type="entry name" value="HET"/>
    <property type="match status" value="1"/>
</dbReference>
<organism evidence="2 3">
    <name type="scientific">Letharia lupina</name>
    <dbReference type="NCBI Taxonomy" id="560253"/>
    <lineage>
        <taxon>Eukaryota</taxon>
        <taxon>Fungi</taxon>
        <taxon>Dikarya</taxon>
        <taxon>Ascomycota</taxon>
        <taxon>Pezizomycotina</taxon>
        <taxon>Lecanoromycetes</taxon>
        <taxon>OSLEUM clade</taxon>
        <taxon>Lecanoromycetidae</taxon>
        <taxon>Lecanorales</taxon>
        <taxon>Lecanorineae</taxon>
        <taxon>Parmeliaceae</taxon>
        <taxon>Letharia</taxon>
    </lineage>
</organism>
<dbReference type="PANTHER" id="PTHR33112:SF16">
    <property type="entry name" value="HETEROKARYON INCOMPATIBILITY DOMAIN-CONTAINING PROTEIN"/>
    <property type="match status" value="1"/>
</dbReference>
<dbReference type="RefSeq" id="XP_037154660.1">
    <property type="nucleotide sequence ID" value="XM_037299834.1"/>
</dbReference>
<keyword evidence="3" id="KW-1185">Reference proteome</keyword>
<evidence type="ECO:0000313" key="3">
    <source>
        <dbReference type="Proteomes" id="UP000593566"/>
    </source>
</evidence>
<sequence length="670" mass="76006">MLCSLCDAIFRAPIEFTSRLYKKFVDLHRESAASENCYMCDCIWRSFIGDDENVEATDAADYFTTYRFIDQSRMHGHTGLIALVVSFNHRSGRIGNPTRRYYPAFYVEPVADGYHVPDVTRDRSTTNTVSEEIWTLIKQWLGQCINGHVKCNEHVSRINARLPARLLDLSNNQLRLILTNETTPDGSYATLSHCWGSGQYFKLTTATVDQMKAGFSKTLLSRTFNDAIRATLELGLKYLWIDALCIVQDFKSDWSQEALAMADVYQGALCNLAATGSADGHGGLFHDRNANMVSRCIVETDWPESSVQKLRKQPDWGNSRKRLYEVRSDGFWRMELERAPLLQRAWVLQERLLAPRVIHFGARQVLWECLEVEACQTYPDGLPFEYGPRRFKGLDPSVDGQRIRRNVGPTHIDTNRFDAYYLWDNIIASYSEGALSHEEDKLIALSGVAKYMETILRDRYLAGLWQQCLPSQLLWRYDSPGTRPHKYRAPSWSWASVNPQTDRGLTAGHCYDMGILAEVVEVKIESPGQDTTGQVTGGHLRLRGPLCTAQFLPRKETDISRHSRVGVRMGGLERSGVVYEDVLGELQASEETTGGHQYHFFAIELQLGNPNTLVGLMLQPTGIPNGQFRRCGIVHMSLTETETTVPDMEQEPWLQYEESHGGNIYTITVI</sequence>
<reference evidence="2 3" key="1">
    <citation type="journal article" date="2020" name="Genomics">
        <title>Complete, high-quality genomes from long-read metagenomic sequencing of two wolf lichen thalli reveals enigmatic genome architecture.</title>
        <authorList>
            <person name="McKenzie S.K."/>
            <person name="Walston R.F."/>
            <person name="Allen J.L."/>
        </authorList>
    </citation>
    <scope>NUCLEOTIDE SEQUENCE [LARGE SCALE GENOMIC DNA]</scope>
    <source>
        <strain evidence="2">WasteWater1</strain>
    </source>
</reference>
<dbReference type="EMBL" id="JACCJB010000006">
    <property type="protein sequence ID" value="KAF6226107.1"/>
    <property type="molecule type" value="Genomic_DNA"/>
</dbReference>
<accession>A0A8H6CMI1</accession>
<dbReference type="Proteomes" id="UP000593566">
    <property type="component" value="Unassembled WGS sequence"/>
</dbReference>
<proteinExistence type="predicted"/>
<evidence type="ECO:0000259" key="1">
    <source>
        <dbReference type="Pfam" id="PF06985"/>
    </source>
</evidence>
<feature type="domain" description="Heterokaryon incompatibility" evidence="1">
    <location>
        <begin position="188"/>
        <end position="350"/>
    </location>
</feature>
<name>A0A8H6CMI1_9LECA</name>
<dbReference type="PANTHER" id="PTHR33112">
    <property type="entry name" value="DOMAIN PROTEIN, PUTATIVE-RELATED"/>
    <property type="match status" value="1"/>
</dbReference>